<keyword evidence="5" id="KW-1185">Reference proteome</keyword>
<accession>A0A7E4VY20</accession>
<evidence type="ECO:0000313" key="5">
    <source>
        <dbReference type="Proteomes" id="UP000492821"/>
    </source>
</evidence>
<dbReference type="GO" id="GO:0016936">
    <property type="term" value="F:galactoside binding"/>
    <property type="evidence" value="ECO:0007669"/>
    <property type="project" value="TreeGrafter"/>
</dbReference>
<evidence type="ECO:0000256" key="2">
    <source>
        <dbReference type="RuleBase" id="RU102079"/>
    </source>
</evidence>
<evidence type="ECO:0000256" key="1">
    <source>
        <dbReference type="ARBA" id="ARBA00022734"/>
    </source>
</evidence>
<proteinExistence type="predicted"/>
<dbReference type="AlphaFoldDB" id="A0A7E4VY20"/>
<dbReference type="InterPro" id="IPR013320">
    <property type="entry name" value="ConA-like_dom_sf"/>
</dbReference>
<reference evidence="6" key="2">
    <citation type="submission" date="2020-10" db="UniProtKB">
        <authorList>
            <consortium name="WormBaseParasite"/>
        </authorList>
    </citation>
    <scope>IDENTIFICATION</scope>
</reference>
<feature type="domain" description="Galectin" evidence="4">
    <location>
        <begin position="72"/>
        <end position="214"/>
    </location>
</feature>
<name>A0A7E4VY20_PANRE</name>
<dbReference type="PROSITE" id="PS51304">
    <property type="entry name" value="GALECTIN"/>
    <property type="match status" value="2"/>
</dbReference>
<dbReference type="Gene3D" id="2.60.120.200">
    <property type="match status" value="2"/>
</dbReference>
<dbReference type="PANTHER" id="PTHR11346:SF171">
    <property type="entry name" value="GALECTIN"/>
    <property type="match status" value="1"/>
</dbReference>
<evidence type="ECO:0000259" key="4">
    <source>
        <dbReference type="PROSITE" id="PS51304"/>
    </source>
</evidence>
<feature type="chain" id="PRO_5028864443" description="Galectin" evidence="3">
    <location>
        <begin position="25"/>
        <end position="377"/>
    </location>
</feature>
<sequence length="377" mass="43151">MKCSEAVFSTLCLALFLFVSTVDGFWSNTKINTIDPHQCWSAAFMADGNRFKFQYHRNNPIEAPRTYIDGKHHYIWSSSFRKGQTLFISGKFNWLMGPGHTFVINLLGGVPTVDPDAGADVLHIRFTFDARSGQGGNIIFNTFKKGKWLEEVKAINPFRANHGFWLTITALDTKFEIRTYGHKLLEYHYRLPLDYITYINAVGDDTNLERVFLGGQIMKAPLRVIVPEGGFREGDYVLFDAIPSNFDWGIKFSDGKNLILQITANMEQKVMTMNSRINRQWGEELRATSFPFEAGTMFNMEVNIYHSRADIRVFGNTIALFPHRVNSTAYGELTFFGSLQIRTLNFCSNKFLAPWFNTEDLNYRAGYMTNKTVPYGD</sequence>
<organism evidence="5 6">
    <name type="scientific">Panagrellus redivivus</name>
    <name type="common">Microworm</name>
    <dbReference type="NCBI Taxonomy" id="6233"/>
    <lineage>
        <taxon>Eukaryota</taxon>
        <taxon>Metazoa</taxon>
        <taxon>Ecdysozoa</taxon>
        <taxon>Nematoda</taxon>
        <taxon>Chromadorea</taxon>
        <taxon>Rhabditida</taxon>
        <taxon>Tylenchina</taxon>
        <taxon>Panagrolaimomorpha</taxon>
        <taxon>Panagrolaimoidea</taxon>
        <taxon>Panagrolaimidae</taxon>
        <taxon>Panagrellus</taxon>
    </lineage>
</organism>
<feature type="signal peptide" evidence="3">
    <location>
        <begin position="1"/>
        <end position="24"/>
    </location>
</feature>
<feature type="domain" description="Galectin" evidence="4">
    <location>
        <begin position="223"/>
        <end position="347"/>
    </location>
</feature>
<keyword evidence="3" id="KW-0732">Signal</keyword>
<dbReference type="GO" id="GO:0030246">
    <property type="term" value="F:carbohydrate binding"/>
    <property type="evidence" value="ECO:0007669"/>
    <property type="project" value="UniProtKB-UniRule"/>
</dbReference>
<dbReference type="Pfam" id="PF00337">
    <property type="entry name" value="Gal-bind_lectin"/>
    <property type="match status" value="2"/>
</dbReference>
<dbReference type="PANTHER" id="PTHR11346">
    <property type="entry name" value="GALECTIN"/>
    <property type="match status" value="1"/>
</dbReference>
<dbReference type="InterPro" id="IPR044156">
    <property type="entry name" value="Galectin-like"/>
</dbReference>
<protein>
    <recommendedName>
        <fullName evidence="2">Galectin</fullName>
    </recommendedName>
</protein>
<dbReference type="SMART" id="SM00276">
    <property type="entry name" value="GLECT"/>
    <property type="match status" value="2"/>
</dbReference>
<dbReference type="Proteomes" id="UP000492821">
    <property type="component" value="Unassembled WGS sequence"/>
</dbReference>
<evidence type="ECO:0000313" key="6">
    <source>
        <dbReference type="WBParaSite" id="Pan_g4192.t1"/>
    </source>
</evidence>
<keyword evidence="1 2" id="KW-0430">Lectin</keyword>
<dbReference type="InterPro" id="IPR001079">
    <property type="entry name" value="Galectin_CRD"/>
</dbReference>
<evidence type="ECO:0000256" key="3">
    <source>
        <dbReference type="SAM" id="SignalP"/>
    </source>
</evidence>
<reference evidence="5" key="1">
    <citation type="journal article" date="2013" name="Genetics">
        <title>The draft genome and transcriptome of Panagrellus redivivus are shaped by the harsh demands of a free-living lifestyle.</title>
        <authorList>
            <person name="Srinivasan J."/>
            <person name="Dillman A.R."/>
            <person name="Macchietto M.G."/>
            <person name="Heikkinen L."/>
            <person name="Lakso M."/>
            <person name="Fracchia K.M."/>
            <person name="Antoshechkin I."/>
            <person name="Mortazavi A."/>
            <person name="Wong G."/>
            <person name="Sternberg P.W."/>
        </authorList>
    </citation>
    <scope>NUCLEOTIDE SEQUENCE [LARGE SCALE GENOMIC DNA]</scope>
    <source>
        <strain evidence="5">MT8872</strain>
    </source>
</reference>
<dbReference type="WBParaSite" id="Pan_g4192.t1">
    <property type="protein sequence ID" value="Pan_g4192.t1"/>
    <property type="gene ID" value="Pan_g4192"/>
</dbReference>
<dbReference type="SUPFAM" id="SSF49899">
    <property type="entry name" value="Concanavalin A-like lectins/glucanases"/>
    <property type="match status" value="2"/>
</dbReference>
<dbReference type="CDD" id="cd00070">
    <property type="entry name" value="GLECT"/>
    <property type="match status" value="1"/>
</dbReference>
<dbReference type="SMART" id="SM00908">
    <property type="entry name" value="Gal-bind_lectin"/>
    <property type="match status" value="2"/>
</dbReference>